<dbReference type="PANTHER" id="PTHR42847">
    <property type="entry name" value="ALKANESULFONATE MONOOXYGENASE"/>
    <property type="match status" value="1"/>
</dbReference>
<evidence type="ECO:0000256" key="4">
    <source>
        <dbReference type="ARBA" id="ARBA00023033"/>
    </source>
</evidence>
<dbReference type="AlphaFoldDB" id="A0A1M5SDW2"/>
<dbReference type="GO" id="GO:0046306">
    <property type="term" value="P:alkanesulfonate catabolic process"/>
    <property type="evidence" value="ECO:0007669"/>
    <property type="project" value="TreeGrafter"/>
</dbReference>
<keyword evidence="1" id="KW-0285">Flavoprotein</keyword>
<sequence>MVDKFDFGMFLPVTNNGMIASTAPEYQYMPTFELNRDACVDAENTGYSFALAQTKWRGYGGKTELWDYATESLTLMSGIAASTKRIELIASVSLPLLHPGVCARMAATIDGISNGRLILNIVAGWNKMEYAPMGLWPGDDYYRYRYEYAVEYVEVLRGLWEKGRLTHKGKYFNLDDCICQPLPKRSIPLCGAGQSDAGMKAAALWADYNFIMPNAELTTLDLSTRTQTFARQVGRSVRSYALLVVIAEETDAKAEAVLDHINETVDVEAVETWRRLGQADATGSSAQRHRADAFMGVLPIVGSYKTVADRFCELHAQGLGGAAMVFPNWGRDVKKFGENVIPLVDAALLGNDVRLTKKSA</sequence>
<dbReference type="Pfam" id="PF00296">
    <property type="entry name" value="Bac_luciferase"/>
    <property type="match status" value="1"/>
</dbReference>
<keyword evidence="2" id="KW-0288">FMN</keyword>
<evidence type="ECO:0000259" key="5">
    <source>
        <dbReference type="Pfam" id="PF00296"/>
    </source>
</evidence>
<evidence type="ECO:0000313" key="7">
    <source>
        <dbReference type="Proteomes" id="UP000190675"/>
    </source>
</evidence>
<evidence type="ECO:0000256" key="2">
    <source>
        <dbReference type="ARBA" id="ARBA00022643"/>
    </source>
</evidence>
<keyword evidence="4" id="KW-0503">Monooxygenase</keyword>
<accession>A0A1M5SDW2</accession>
<dbReference type="SUPFAM" id="SSF51679">
    <property type="entry name" value="Bacterial luciferase-like"/>
    <property type="match status" value="1"/>
</dbReference>
<dbReference type="GO" id="GO:0008726">
    <property type="term" value="F:alkanesulfonate monooxygenase activity"/>
    <property type="evidence" value="ECO:0007669"/>
    <property type="project" value="TreeGrafter"/>
</dbReference>
<evidence type="ECO:0000256" key="1">
    <source>
        <dbReference type="ARBA" id="ARBA00022630"/>
    </source>
</evidence>
<dbReference type="RefSeq" id="WP_154073606.1">
    <property type="nucleotide sequence ID" value="NZ_LT670818.1"/>
</dbReference>
<dbReference type="InterPro" id="IPR036661">
    <property type="entry name" value="Luciferase-like_sf"/>
</dbReference>
<dbReference type="Proteomes" id="UP000190675">
    <property type="component" value="Chromosome I"/>
</dbReference>
<dbReference type="InterPro" id="IPR011251">
    <property type="entry name" value="Luciferase-like_dom"/>
</dbReference>
<evidence type="ECO:0000313" key="6">
    <source>
        <dbReference type="EMBL" id="SHH36659.1"/>
    </source>
</evidence>
<reference evidence="6 7" key="1">
    <citation type="submission" date="2016-11" db="EMBL/GenBank/DDBJ databases">
        <authorList>
            <person name="Jaros S."/>
            <person name="Januszkiewicz K."/>
            <person name="Wedrychowicz H."/>
        </authorList>
    </citation>
    <scope>NUCLEOTIDE SEQUENCE [LARGE SCALE GENOMIC DNA]</scope>
    <source>
        <strain evidence="6 7">GAS242</strain>
    </source>
</reference>
<dbReference type="InterPro" id="IPR050172">
    <property type="entry name" value="SsuD_RutA_monooxygenase"/>
</dbReference>
<dbReference type="Gene3D" id="3.20.20.30">
    <property type="entry name" value="Luciferase-like domain"/>
    <property type="match status" value="1"/>
</dbReference>
<proteinExistence type="predicted"/>
<organism evidence="6 7">
    <name type="scientific">Bradyrhizobium erythrophlei</name>
    <dbReference type="NCBI Taxonomy" id="1437360"/>
    <lineage>
        <taxon>Bacteria</taxon>
        <taxon>Pseudomonadati</taxon>
        <taxon>Pseudomonadota</taxon>
        <taxon>Alphaproteobacteria</taxon>
        <taxon>Hyphomicrobiales</taxon>
        <taxon>Nitrobacteraceae</taxon>
        <taxon>Bradyrhizobium</taxon>
    </lineage>
</organism>
<dbReference type="OrthoDB" id="9814695at2"/>
<evidence type="ECO:0000256" key="3">
    <source>
        <dbReference type="ARBA" id="ARBA00023002"/>
    </source>
</evidence>
<name>A0A1M5SDW2_9BRAD</name>
<dbReference type="PANTHER" id="PTHR42847:SF4">
    <property type="entry name" value="ALKANESULFONATE MONOOXYGENASE-RELATED"/>
    <property type="match status" value="1"/>
</dbReference>
<feature type="domain" description="Luciferase-like" evidence="5">
    <location>
        <begin position="6"/>
        <end position="318"/>
    </location>
</feature>
<gene>
    <name evidence="6" type="ORF">SAMN05444169_7085</name>
</gene>
<protein>
    <submittedName>
        <fullName evidence="6">Pyrimidine oxygenase</fullName>
    </submittedName>
</protein>
<keyword evidence="3" id="KW-0560">Oxidoreductase</keyword>
<dbReference type="EMBL" id="LT670818">
    <property type="protein sequence ID" value="SHH36659.1"/>
    <property type="molecule type" value="Genomic_DNA"/>
</dbReference>